<protein>
    <submittedName>
        <fullName evidence="1">17652_t:CDS:1</fullName>
    </submittedName>
</protein>
<gene>
    <name evidence="1" type="ORF">RFULGI_LOCUS18384</name>
</gene>
<keyword evidence="2" id="KW-1185">Reference proteome</keyword>
<reference evidence="1" key="1">
    <citation type="submission" date="2021-06" db="EMBL/GenBank/DDBJ databases">
        <authorList>
            <person name="Kallberg Y."/>
            <person name="Tangrot J."/>
            <person name="Rosling A."/>
        </authorList>
    </citation>
    <scope>NUCLEOTIDE SEQUENCE</scope>
    <source>
        <strain evidence="1">IN212</strain>
    </source>
</reference>
<evidence type="ECO:0000313" key="1">
    <source>
        <dbReference type="EMBL" id="CAG8807392.1"/>
    </source>
</evidence>
<dbReference type="Proteomes" id="UP000789396">
    <property type="component" value="Unassembled WGS sequence"/>
</dbReference>
<comment type="caution">
    <text evidence="1">The sequence shown here is derived from an EMBL/GenBank/DDBJ whole genome shotgun (WGS) entry which is preliminary data.</text>
</comment>
<accession>A0A9N9K4K6</accession>
<dbReference type="AlphaFoldDB" id="A0A9N9K4K6"/>
<feature type="non-terminal residue" evidence="1">
    <location>
        <position position="1"/>
    </location>
</feature>
<proteinExistence type="predicted"/>
<evidence type="ECO:0000313" key="2">
    <source>
        <dbReference type="Proteomes" id="UP000789396"/>
    </source>
</evidence>
<feature type="non-terminal residue" evidence="1">
    <location>
        <position position="167"/>
    </location>
</feature>
<sequence>TGVSKMKRQRTLLPEKRRSSGVMRPTFDDLEKPFYERGVVELVDFLWDFEKYGESKKWNDKVKRVVEVEEKVNKVWNIKQRDNESILMYTYRYETLVAPVKGIIKDYEELYWYIVESMCPITYDEAKEWALELEAEINDDWLQGIEIGNTLVKADAEVKRIGVKKKN</sequence>
<dbReference type="EMBL" id="CAJVPZ010080009">
    <property type="protein sequence ID" value="CAG8807392.1"/>
    <property type="molecule type" value="Genomic_DNA"/>
</dbReference>
<name>A0A9N9K4K6_9GLOM</name>
<organism evidence="1 2">
    <name type="scientific">Racocetra fulgida</name>
    <dbReference type="NCBI Taxonomy" id="60492"/>
    <lineage>
        <taxon>Eukaryota</taxon>
        <taxon>Fungi</taxon>
        <taxon>Fungi incertae sedis</taxon>
        <taxon>Mucoromycota</taxon>
        <taxon>Glomeromycotina</taxon>
        <taxon>Glomeromycetes</taxon>
        <taxon>Diversisporales</taxon>
        <taxon>Gigasporaceae</taxon>
        <taxon>Racocetra</taxon>
    </lineage>
</organism>